<dbReference type="InterPro" id="IPR050213">
    <property type="entry name" value="GST_superfamily"/>
</dbReference>
<dbReference type="InterPro" id="IPR040079">
    <property type="entry name" value="Glutathione_S-Trfase"/>
</dbReference>
<dbReference type="Gene3D" id="3.40.30.10">
    <property type="entry name" value="Glutaredoxin"/>
    <property type="match status" value="1"/>
</dbReference>
<dbReference type="SFLD" id="SFLDS00019">
    <property type="entry name" value="Glutathione_Transferase_(cytos"/>
    <property type="match status" value="1"/>
</dbReference>
<accession>A0A1I1VX92</accession>
<dbReference type="InterPro" id="IPR004046">
    <property type="entry name" value="GST_C"/>
</dbReference>
<sequence>MPKLSYFDFPGSRGEECRLALHLAGVPFEDDRIQSADWPARQEQTPYGVLPTFEVEGRGVLAQSNAILVYIGREHGLHPRDNWIAARHEELMHAAEDLRAVVVPVLRIQDPAERVKAREELASGFLKRWGRAVERRLGELGPGPFISGETLHVADLKLYMVARWFSSGTVDHVPRDVFAEFSRLGGVERAVAQHPKIVAWYAR</sequence>
<evidence type="ECO:0000313" key="2">
    <source>
        <dbReference type="EMBL" id="SFD87514.1"/>
    </source>
</evidence>
<dbReference type="InterPro" id="IPR036282">
    <property type="entry name" value="Glutathione-S-Trfase_C_sf"/>
</dbReference>
<dbReference type="PANTHER" id="PTHR11571:SF252">
    <property type="entry name" value="GLUTATHIONE S-TRANSFERASE"/>
    <property type="match status" value="1"/>
</dbReference>
<gene>
    <name evidence="2" type="ORF">SAMN02745121_02044</name>
</gene>
<keyword evidence="3" id="KW-1185">Reference proteome</keyword>
<dbReference type="STRING" id="54.SAMN02745121_02044"/>
<dbReference type="GO" id="GO:0004364">
    <property type="term" value="F:glutathione transferase activity"/>
    <property type="evidence" value="ECO:0007669"/>
    <property type="project" value="TreeGrafter"/>
</dbReference>
<feature type="domain" description="GST N-terminal" evidence="1">
    <location>
        <begin position="1"/>
        <end position="79"/>
    </location>
</feature>
<dbReference type="PROSITE" id="PS50404">
    <property type="entry name" value="GST_NTER"/>
    <property type="match status" value="1"/>
</dbReference>
<reference evidence="3" key="1">
    <citation type="submission" date="2016-10" db="EMBL/GenBank/DDBJ databases">
        <authorList>
            <person name="Varghese N."/>
            <person name="Submissions S."/>
        </authorList>
    </citation>
    <scope>NUCLEOTIDE SEQUENCE [LARGE SCALE GENOMIC DNA]</scope>
    <source>
        <strain evidence="3">ATCC 25963</strain>
    </source>
</reference>
<dbReference type="InterPro" id="IPR004045">
    <property type="entry name" value="Glutathione_S-Trfase_N"/>
</dbReference>
<dbReference type="Gene3D" id="1.20.1050.10">
    <property type="match status" value="1"/>
</dbReference>
<name>A0A1I1VX92_9BACT</name>
<dbReference type="GO" id="GO:0006749">
    <property type="term" value="P:glutathione metabolic process"/>
    <property type="evidence" value="ECO:0007669"/>
    <property type="project" value="TreeGrafter"/>
</dbReference>
<dbReference type="Pfam" id="PF02798">
    <property type="entry name" value="GST_N"/>
    <property type="match status" value="1"/>
</dbReference>
<dbReference type="CDD" id="cd03039">
    <property type="entry name" value="GST_N_Sigma_like"/>
    <property type="match status" value="1"/>
</dbReference>
<dbReference type="PANTHER" id="PTHR11571">
    <property type="entry name" value="GLUTATHIONE S-TRANSFERASE"/>
    <property type="match status" value="1"/>
</dbReference>
<dbReference type="AlphaFoldDB" id="A0A1I1VX92"/>
<dbReference type="EMBL" id="FOMX01000005">
    <property type="protein sequence ID" value="SFD87514.1"/>
    <property type="molecule type" value="Genomic_DNA"/>
</dbReference>
<protein>
    <submittedName>
        <fullName evidence="2">Glutathione S-transferase</fullName>
    </submittedName>
</protein>
<dbReference type="Proteomes" id="UP000199400">
    <property type="component" value="Unassembled WGS sequence"/>
</dbReference>
<dbReference type="SUPFAM" id="SSF47616">
    <property type="entry name" value="GST C-terminal domain-like"/>
    <property type="match status" value="1"/>
</dbReference>
<dbReference type="RefSeq" id="WP_096330827.1">
    <property type="nucleotide sequence ID" value="NZ_FOMX01000005.1"/>
</dbReference>
<dbReference type="InterPro" id="IPR036249">
    <property type="entry name" value="Thioredoxin-like_sf"/>
</dbReference>
<dbReference type="SUPFAM" id="SSF52833">
    <property type="entry name" value="Thioredoxin-like"/>
    <property type="match status" value="1"/>
</dbReference>
<dbReference type="Pfam" id="PF14497">
    <property type="entry name" value="GST_C_3"/>
    <property type="match status" value="1"/>
</dbReference>
<evidence type="ECO:0000313" key="3">
    <source>
        <dbReference type="Proteomes" id="UP000199400"/>
    </source>
</evidence>
<evidence type="ECO:0000259" key="1">
    <source>
        <dbReference type="PROSITE" id="PS50404"/>
    </source>
</evidence>
<dbReference type="OrthoDB" id="9797500at2"/>
<organism evidence="2 3">
    <name type="scientific">Nannocystis exedens</name>
    <dbReference type="NCBI Taxonomy" id="54"/>
    <lineage>
        <taxon>Bacteria</taxon>
        <taxon>Pseudomonadati</taxon>
        <taxon>Myxococcota</taxon>
        <taxon>Polyangia</taxon>
        <taxon>Nannocystales</taxon>
        <taxon>Nannocystaceae</taxon>
        <taxon>Nannocystis</taxon>
    </lineage>
</organism>
<keyword evidence="2" id="KW-0808">Transferase</keyword>
<proteinExistence type="predicted"/>